<dbReference type="RefSeq" id="WP_146898967.1">
    <property type="nucleotide sequence ID" value="NZ_BJYS01000022.1"/>
</dbReference>
<dbReference type="SUPFAM" id="SSF55729">
    <property type="entry name" value="Acyl-CoA N-acyltransferases (Nat)"/>
    <property type="match status" value="1"/>
</dbReference>
<accession>A0A512B020</accession>
<evidence type="ECO:0000256" key="1">
    <source>
        <dbReference type="ARBA" id="ARBA00022679"/>
    </source>
</evidence>
<dbReference type="Pfam" id="PF13673">
    <property type="entry name" value="Acetyltransf_10"/>
    <property type="match status" value="1"/>
</dbReference>
<dbReference type="GO" id="GO:0016747">
    <property type="term" value="F:acyltransferase activity, transferring groups other than amino-acyl groups"/>
    <property type="evidence" value="ECO:0007669"/>
    <property type="project" value="InterPro"/>
</dbReference>
<dbReference type="InterPro" id="IPR000182">
    <property type="entry name" value="GNAT_dom"/>
</dbReference>
<keyword evidence="5" id="KW-1185">Reference proteome</keyword>
<dbReference type="Gene3D" id="3.40.630.30">
    <property type="match status" value="1"/>
</dbReference>
<dbReference type="EMBL" id="BJYS01000022">
    <property type="protein sequence ID" value="GEO05300.1"/>
    <property type="molecule type" value="Genomic_DNA"/>
</dbReference>
<evidence type="ECO:0000256" key="2">
    <source>
        <dbReference type="ARBA" id="ARBA00023315"/>
    </source>
</evidence>
<dbReference type="PANTHER" id="PTHR43877">
    <property type="entry name" value="AMINOALKYLPHOSPHONATE N-ACETYLTRANSFERASE-RELATED-RELATED"/>
    <property type="match status" value="1"/>
</dbReference>
<dbReference type="OrthoDB" id="2352823at2"/>
<comment type="caution">
    <text evidence="4">The sequence shown here is derived from an EMBL/GenBank/DDBJ whole genome shotgun (WGS) entry which is preliminary data.</text>
</comment>
<reference evidence="4 5" key="1">
    <citation type="submission" date="2019-07" db="EMBL/GenBank/DDBJ databases">
        <title>Whole genome shotgun sequence of Adhaeribacter aerolatus NBRC 106133.</title>
        <authorList>
            <person name="Hosoyama A."/>
            <person name="Uohara A."/>
            <person name="Ohji S."/>
            <person name="Ichikawa N."/>
        </authorList>
    </citation>
    <scope>NUCLEOTIDE SEQUENCE [LARGE SCALE GENOMIC DNA]</scope>
    <source>
        <strain evidence="4 5">NBRC 106133</strain>
    </source>
</reference>
<dbReference type="AlphaFoldDB" id="A0A512B020"/>
<feature type="domain" description="N-acetyltransferase" evidence="3">
    <location>
        <begin position="2"/>
        <end position="144"/>
    </location>
</feature>
<keyword evidence="1" id="KW-0808">Transferase</keyword>
<dbReference type="InterPro" id="IPR016181">
    <property type="entry name" value="Acyl_CoA_acyltransferase"/>
</dbReference>
<keyword evidence="2" id="KW-0012">Acyltransferase</keyword>
<dbReference type="Proteomes" id="UP000321532">
    <property type="component" value="Unassembled WGS sequence"/>
</dbReference>
<sequence length="145" mass="16730">MKIITPATETDFDKYYRLRYDVLRAPWQQPRGSEIAPDDATATHALMLNEADDPIGVCRLHLPTPAEAQIRFMAIHPQYQGQGLGKKILTYVEEKAREQGAQYITLQAREQAVPFYQRAGYRVVAKTHLLFGEIQHYQMRKDLIK</sequence>
<dbReference type="CDD" id="cd04301">
    <property type="entry name" value="NAT_SF"/>
    <property type="match status" value="1"/>
</dbReference>
<organism evidence="4 5">
    <name type="scientific">Adhaeribacter aerolatus</name>
    <dbReference type="NCBI Taxonomy" id="670289"/>
    <lineage>
        <taxon>Bacteria</taxon>
        <taxon>Pseudomonadati</taxon>
        <taxon>Bacteroidota</taxon>
        <taxon>Cytophagia</taxon>
        <taxon>Cytophagales</taxon>
        <taxon>Hymenobacteraceae</taxon>
        <taxon>Adhaeribacter</taxon>
    </lineage>
</organism>
<proteinExistence type="predicted"/>
<evidence type="ECO:0000259" key="3">
    <source>
        <dbReference type="PROSITE" id="PS51186"/>
    </source>
</evidence>
<gene>
    <name evidence="4" type="ORF">AAE02nite_29640</name>
</gene>
<protein>
    <recommendedName>
        <fullName evidence="3">N-acetyltransferase domain-containing protein</fullName>
    </recommendedName>
</protein>
<evidence type="ECO:0000313" key="4">
    <source>
        <dbReference type="EMBL" id="GEO05300.1"/>
    </source>
</evidence>
<evidence type="ECO:0000313" key="5">
    <source>
        <dbReference type="Proteomes" id="UP000321532"/>
    </source>
</evidence>
<dbReference type="InterPro" id="IPR050832">
    <property type="entry name" value="Bact_Acetyltransf"/>
</dbReference>
<dbReference type="PROSITE" id="PS51186">
    <property type="entry name" value="GNAT"/>
    <property type="match status" value="1"/>
</dbReference>
<name>A0A512B020_9BACT</name>